<evidence type="ECO:0000313" key="4">
    <source>
        <dbReference type="Proteomes" id="UP000199309"/>
    </source>
</evidence>
<evidence type="ECO:0000256" key="2">
    <source>
        <dbReference type="ARBA" id="ARBA00022729"/>
    </source>
</evidence>
<organism evidence="3 4">
    <name type="scientific">Megasphaera paucivorans</name>
    <dbReference type="NCBI Taxonomy" id="349095"/>
    <lineage>
        <taxon>Bacteria</taxon>
        <taxon>Bacillati</taxon>
        <taxon>Bacillota</taxon>
        <taxon>Negativicutes</taxon>
        <taxon>Veillonellales</taxon>
        <taxon>Veillonellaceae</taxon>
        <taxon>Megasphaera</taxon>
    </lineage>
</organism>
<sequence length="140" mass="15308">MNLRKKIVTMALAGVMTFGVFAGAMAAGLGVVDMGYLLQKHPDFAKASATWQSDVKKANADFASQVKGQATDKDKQELARKFNIQLNQDRINLFGPLEKDIITKTQEVKDEKGLDYVVLKGSVVFGTAQDITNDVEAKLK</sequence>
<gene>
    <name evidence="3" type="ORF">SAMN05660299_01835</name>
</gene>
<dbReference type="InterPro" id="IPR005632">
    <property type="entry name" value="Chaperone_Skp"/>
</dbReference>
<keyword evidence="4" id="KW-1185">Reference proteome</keyword>
<dbReference type="GO" id="GO:0051082">
    <property type="term" value="F:unfolded protein binding"/>
    <property type="evidence" value="ECO:0007669"/>
    <property type="project" value="InterPro"/>
</dbReference>
<evidence type="ECO:0000256" key="1">
    <source>
        <dbReference type="ARBA" id="ARBA00009091"/>
    </source>
</evidence>
<proteinExistence type="inferred from homology"/>
<dbReference type="InterPro" id="IPR024930">
    <property type="entry name" value="Skp_dom_sf"/>
</dbReference>
<reference evidence="3 4" key="1">
    <citation type="submission" date="2016-10" db="EMBL/GenBank/DDBJ databases">
        <authorList>
            <person name="de Groot N.N."/>
        </authorList>
    </citation>
    <scope>NUCLEOTIDE SEQUENCE [LARGE SCALE GENOMIC DNA]</scope>
    <source>
        <strain evidence="3 4">DSM 16981</strain>
    </source>
</reference>
<dbReference type="PANTHER" id="PTHR35089">
    <property type="entry name" value="CHAPERONE PROTEIN SKP"/>
    <property type="match status" value="1"/>
</dbReference>
<dbReference type="AlphaFoldDB" id="A0A1G9XJ19"/>
<comment type="similarity">
    <text evidence="1">Belongs to the Skp family.</text>
</comment>
<dbReference type="EMBL" id="FNHQ01000018">
    <property type="protein sequence ID" value="SDM96406.1"/>
    <property type="molecule type" value="Genomic_DNA"/>
</dbReference>
<keyword evidence="2" id="KW-0732">Signal</keyword>
<dbReference type="RefSeq" id="WP_091650930.1">
    <property type="nucleotide sequence ID" value="NZ_FNHQ01000018.1"/>
</dbReference>
<dbReference type="SMART" id="SM00935">
    <property type="entry name" value="OmpH"/>
    <property type="match status" value="1"/>
</dbReference>
<dbReference type="GO" id="GO:0005829">
    <property type="term" value="C:cytosol"/>
    <property type="evidence" value="ECO:0007669"/>
    <property type="project" value="TreeGrafter"/>
</dbReference>
<dbReference type="PANTHER" id="PTHR35089:SF1">
    <property type="entry name" value="CHAPERONE PROTEIN SKP"/>
    <property type="match status" value="1"/>
</dbReference>
<evidence type="ECO:0000313" key="3">
    <source>
        <dbReference type="EMBL" id="SDM96406.1"/>
    </source>
</evidence>
<dbReference type="GO" id="GO:0050821">
    <property type="term" value="P:protein stabilization"/>
    <property type="evidence" value="ECO:0007669"/>
    <property type="project" value="TreeGrafter"/>
</dbReference>
<dbReference type="Proteomes" id="UP000199309">
    <property type="component" value="Unassembled WGS sequence"/>
</dbReference>
<dbReference type="STRING" id="349095.SAMN05660299_01835"/>
<dbReference type="OrthoDB" id="1625284at2"/>
<dbReference type="Gene3D" id="3.30.910.20">
    <property type="entry name" value="Skp domain"/>
    <property type="match status" value="1"/>
</dbReference>
<accession>A0A1G9XJ19</accession>
<name>A0A1G9XJ19_9FIRM</name>
<dbReference type="SUPFAM" id="SSF111384">
    <property type="entry name" value="OmpH-like"/>
    <property type="match status" value="1"/>
</dbReference>
<protein>
    <submittedName>
        <fullName evidence="3">Periplasmic chaperone for outer membrane proteins Skp</fullName>
    </submittedName>
</protein>